<dbReference type="InterPro" id="IPR005135">
    <property type="entry name" value="Endo/exonuclease/phosphatase"/>
</dbReference>
<sequence length="284" mass="32488">MGTSTFPLLGREKLRPLSPARARSHSHSSDPPDHPENRQSKESQQTVTPVALRRERIPGMTSINQLDNSDEAIECGRKTGGPRWNNSMKLLIWNIRGAGNNNFLNVIKEHIRMHKPQIIALLETHVSGPSADVAFFCVEACGHQGGIWLLWDKEEIHLTLIDSHTQFVTMEATQRGEGLGYLLQYMQSPPCTHRREELWDKLRHFASRTAQPWMLEGDFNETRTLEEKDHGDSDMARSCQNFSHWIENNELLDLGFTGPRFTWSRGNSYCTRKNARLDRALCNT</sequence>
<reference evidence="3" key="1">
    <citation type="submission" date="2022-04" db="EMBL/GenBank/DDBJ databases">
        <title>Carnegiea gigantea Genome sequencing and assembly v2.</title>
        <authorList>
            <person name="Copetti D."/>
            <person name="Sanderson M.J."/>
            <person name="Burquez A."/>
            <person name="Wojciechowski M.F."/>
        </authorList>
    </citation>
    <scope>NUCLEOTIDE SEQUENCE</scope>
    <source>
        <strain evidence="3">SGP5-SGP5p</strain>
        <tissue evidence="3">Aerial part</tissue>
    </source>
</reference>
<evidence type="ECO:0000256" key="1">
    <source>
        <dbReference type="SAM" id="MobiDB-lite"/>
    </source>
</evidence>
<dbReference type="PANTHER" id="PTHR35218:SF9">
    <property type="entry name" value="ENDONUCLEASE_EXONUCLEASE_PHOSPHATASE DOMAIN-CONTAINING PROTEIN"/>
    <property type="match status" value="1"/>
</dbReference>
<dbReference type="AlphaFoldDB" id="A0A9Q1KM50"/>
<evidence type="ECO:0000313" key="4">
    <source>
        <dbReference type="Proteomes" id="UP001153076"/>
    </source>
</evidence>
<feature type="compositionally biased region" description="Basic and acidic residues" evidence="1">
    <location>
        <begin position="27"/>
        <end position="41"/>
    </location>
</feature>
<evidence type="ECO:0000259" key="2">
    <source>
        <dbReference type="Pfam" id="PF03372"/>
    </source>
</evidence>
<gene>
    <name evidence="3" type="ORF">Cgig2_017576</name>
</gene>
<dbReference type="Proteomes" id="UP001153076">
    <property type="component" value="Unassembled WGS sequence"/>
</dbReference>
<comment type="caution">
    <text evidence="3">The sequence shown here is derived from an EMBL/GenBank/DDBJ whole genome shotgun (WGS) entry which is preliminary data.</text>
</comment>
<dbReference type="Gene3D" id="3.60.10.10">
    <property type="entry name" value="Endonuclease/exonuclease/phosphatase"/>
    <property type="match status" value="1"/>
</dbReference>
<feature type="region of interest" description="Disordered" evidence="1">
    <location>
        <begin position="1"/>
        <end position="53"/>
    </location>
</feature>
<evidence type="ECO:0000313" key="3">
    <source>
        <dbReference type="EMBL" id="KAJ8446074.1"/>
    </source>
</evidence>
<organism evidence="3 4">
    <name type="scientific">Carnegiea gigantea</name>
    <dbReference type="NCBI Taxonomy" id="171969"/>
    <lineage>
        <taxon>Eukaryota</taxon>
        <taxon>Viridiplantae</taxon>
        <taxon>Streptophyta</taxon>
        <taxon>Embryophyta</taxon>
        <taxon>Tracheophyta</taxon>
        <taxon>Spermatophyta</taxon>
        <taxon>Magnoliopsida</taxon>
        <taxon>eudicotyledons</taxon>
        <taxon>Gunneridae</taxon>
        <taxon>Pentapetalae</taxon>
        <taxon>Caryophyllales</taxon>
        <taxon>Cactineae</taxon>
        <taxon>Cactaceae</taxon>
        <taxon>Cactoideae</taxon>
        <taxon>Echinocereeae</taxon>
        <taxon>Carnegiea</taxon>
    </lineage>
</organism>
<keyword evidence="4" id="KW-1185">Reference proteome</keyword>
<accession>A0A9Q1KM50</accession>
<dbReference type="Pfam" id="PF03372">
    <property type="entry name" value="Exo_endo_phos"/>
    <property type="match status" value="1"/>
</dbReference>
<name>A0A9Q1KM50_9CARY</name>
<proteinExistence type="predicted"/>
<dbReference type="EMBL" id="JAKOGI010000061">
    <property type="protein sequence ID" value="KAJ8446074.1"/>
    <property type="molecule type" value="Genomic_DNA"/>
</dbReference>
<dbReference type="SUPFAM" id="SSF56219">
    <property type="entry name" value="DNase I-like"/>
    <property type="match status" value="1"/>
</dbReference>
<dbReference type="PANTHER" id="PTHR35218">
    <property type="entry name" value="RNASE H DOMAIN-CONTAINING PROTEIN"/>
    <property type="match status" value="1"/>
</dbReference>
<dbReference type="GO" id="GO:0003824">
    <property type="term" value="F:catalytic activity"/>
    <property type="evidence" value="ECO:0007669"/>
    <property type="project" value="InterPro"/>
</dbReference>
<feature type="domain" description="Endonuclease/exonuclease/phosphatase" evidence="2">
    <location>
        <begin position="93"/>
        <end position="283"/>
    </location>
</feature>
<dbReference type="InterPro" id="IPR036691">
    <property type="entry name" value="Endo/exonu/phosph_ase_sf"/>
</dbReference>
<dbReference type="OrthoDB" id="1296323at2759"/>
<protein>
    <recommendedName>
        <fullName evidence="2">Endonuclease/exonuclease/phosphatase domain-containing protein</fullName>
    </recommendedName>
</protein>